<organism evidence="2">
    <name type="scientific">Fagus sylvatica</name>
    <name type="common">Beechnut</name>
    <dbReference type="NCBI Taxonomy" id="28930"/>
    <lineage>
        <taxon>Eukaryota</taxon>
        <taxon>Viridiplantae</taxon>
        <taxon>Streptophyta</taxon>
        <taxon>Embryophyta</taxon>
        <taxon>Tracheophyta</taxon>
        <taxon>Spermatophyta</taxon>
        <taxon>Magnoliopsida</taxon>
        <taxon>eudicotyledons</taxon>
        <taxon>Gunneridae</taxon>
        <taxon>Pentapetalae</taxon>
        <taxon>rosids</taxon>
        <taxon>fabids</taxon>
        <taxon>Fagales</taxon>
        <taxon>Fagaceae</taxon>
        <taxon>Fagus</taxon>
    </lineage>
</organism>
<reference evidence="2" key="1">
    <citation type="submission" date="2018-02" db="EMBL/GenBank/DDBJ databases">
        <authorList>
            <person name="Cohen D.B."/>
            <person name="Kent A.D."/>
        </authorList>
    </citation>
    <scope>NUCLEOTIDE SEQUENCE</scope>
</reference>
<evidence type="ECO:0000256" key="1">
    <source>
        <dbReference type="SAM" id="MobiDB-lite"/>
    </source>
</evidence>
<gene>
    <name evidence="2" type="ORF">FSB_LOCUS35940</name>
</gene>
<sequence>MENVLIENGSFVHLANGDGDLLELNDRDDLSSDVLILELKNRGSVCEPMNHRSSELSSQRAPAVSA</sequence>
<dbReference type="AlphaFoldDB" id="A0A2N9H861"/>
<proteinExistence type="predicted"/>
<protein>
    <submittedName>
        <fullName evidence="2">Uncharacterized protein</fullName>
    </submittedName>
</protein>
<dbReference type="EMBL" id="OIVN01003001">
    <property type="protein sequence ID" value="SPD08058.1"/>
    <property type="molecule type" value="Genomic_DNA"/>
</dbReference>
<accession>A0A2N9H861</accession>
<feature type="region of interest" description="Disordered" evidence="1">
    <location>
        <begin position="47"/>
        <end position="66"/>
    </location>
</feature>
<evidence type="ECO:0000313" key="2">
    <source>
        <dbReference type="EMBL" id="SPD08058.1"/>
    </source>
</evidence>
<name>A0A2N9H861_FAGSY</name>